<evidence type="ECO:0000259" key="2">
    <source>
        <dbReference type="PROSITE" id="PS50943"/>
    </source>
</evidence>
<evidence type="ECO:0000313" key="3">
    <source>
        <dbReference type="EMBL" id="RNB69389.1"/>
    </source>
</evidence>
<dbReference type="SMART" id="SM00530">
    <property type="entry name" value="HTH_XRE"/>
    <property type="match status" value="1"/>
</dbReference>
<organism evidence="3 4">
    <name type="scientific">Brevibacillus invocatus</name>
    <dbReference type="NCBI Taxonomy" id="173959"/>
    <lineage>
        <taxon>Bacteria</taxon>
        <taxon>Bacillati</taxon>
        <taxon>Bacillota</taxon>
        <taxon>Bacilli</taxon>
        <taxon>Bacillales</taxon>
        <taxon>Paenibacillaceae</taxon>
        <taxon>Brevibacillus</taxon>
    </lineage>
</organism>
<protein>
    <submittedName>
        <fullName evidence="3">XRE family transcriptional regulator</fullName>
    </submittedName>
</protein>
<dbReference type="InterPro" id="IPR010982">
    <property type="entry name" value="Lambda_DNA-bd_dom_sf"/>
</dbReference>
<dbReference type="AlphaFoldDB" id="A0A3M8C1B2"/>
<dbReference type="CDD" id="cd00093">
    <property type="entry name" value="HTH_XRE"/>
    <property type="match status" value="1"/>
</dbReference>
<accession>A0A3M8C1B2</accession>
<comment type="caution">
    <text evidence="3">The sequence shown here is derived from an EMBL/GenBank/DDBJ whole genome shotgun (WGS) entry which is preliminary data.</text>
</comment>
<reference evidence="3 4" key="1">
    <citation type="submission" date="2018-10" db="EMBL/GenBank/DDBJ databases">
        <title>Phylogenomics of Brevibacillus.</title>
        <authorList>
            <person name="Dunlap C."/>
        </authorList>
    </citation>
    <scope>NUCLEOTIDE SEQUENCE [LARGE SCALE GENOMIC DNA]</scope>
    <source>
        <strain evidence="3 4">JCM 12215</strain>
    </source>
</reference>
<dbReference type="GO" id="GO:0003677">
    <property type="term" value="F:DNA binding"/>
    <property type="evidence" value="ECO:0007669"/>
    <property type="project" value="UniProtKB-KW"/>
</dbReference>
<dbReference type="OrthoDB" id="1863321at2"/>
<dbReference type="PANTHER" id="PTHR46558:SF11">
    <property type="entry name" value="HTH-TYPE TRANSCRIPTIONAL REGULATOR XRE"/>
    <property type="match status" value="1"/>
</dbReference>
<dbReference type="SUPFAM" id="SSF47413">
    <property type="entry name" value="lambda repressor-like DNA-binding domains"/>
    <property type="match status" value="1"/>
</dbReference>
<dbReference type="PROSITE" id="PS50943">
    <property type="entry name" value="HTH_CROC1"/>
    <property type="match status" value="1"/>
</dbReference>
<evidence type="ECO:0000256" key="1">
    <source>
        <dbReference type="ARBA" id="ARBA00023125"/>
    </source>
</evidence>
<dbReference type="Pfam" id="PF01381">
    <property type="entry name" value="HTH_3"/>
    <property type="match status" value="1"/>
</dbReference>
<dbReference type="Gene3D" id="1.10.260.40">
    <property type="entry name" value="lambda repressor-like DNA-binding domains"/>
    <property type="match status" value="1"/>
</dbReference>
<dbReference type="Proteomes" id="UP000282028">
    <property type="component" value="Unassembled WGS sequence"/>
</dbReference>
<feature type="domain" description="HTH cro/C1-type" evidence="2">
    <location>
        <begin position="6"/>
        <end position="60"/>
    </location>
</feature>
<sequence length="147" mass="17287">MLAQRLRAARKAQGLTQEDLAERVSTTKATISNYENNHSTPSNEMLMNLATVLHISIDWLLGRTDENIFYAPAVPAQRRSLDELLQEKIEDPDDYFFLDGYLDASAEEKKEIRRYWYNLKKQWKEHKVKESRPPSLFEITEDLKKRD</sequence>
<proteinExistence type="predicted"/>
<evidence type="ECO:0000313" key="4">
    <source>
        <dbReference type="Proteomes" id="UP000282028"/>
    </source>
</evidence>
<dbReference type="PANTHER" id="PTHR46558">
    <property type="entry name" value="TRACRIPTIONAL REGULATORY PROTEIN-RELATED-RELATED"/>
    <property type="match status" value="1"/>
</dbReference>
<dbReference type="RefSeq" id="WP_122910564.1">
    <property type="nucleotide sequence ID" value="NZ_CBCSBE010000025.1"/>
</dbReference>
<name>A0A3M8C1B2_9BACL</name>
<dbReference type="EMBL" id="RHHR01000039">
    <property type="protein sequence ID" value="RNB69389.1"/>
    <property type="molecule type" value="Genomic_DNA"/>
</dbReference>
<keyword evidence="4" id="KW-1185">Reference proteome</keyword>
<gene>
    <name evidence="3" type="ORF">EDM52_19210</name>
</gene>
<dbReference type="InterPro" id="IPR001387">
    <property type="entry name" value="Cro/C1-type_HTH"/>
</dbReference>
<keyword evidence="1" id="KW-0238">DNA-binding</keyword>